<dbReference type="AlphaFoldDB" id="A0A381VQT9"/>
<proteinExistence type="predicted"/>
<gene>
    <name evidence="1" type="ORF">METZ01_LOCUS95539</name>
</gene>
<organism evidence="1">
    <name type="scientific">marine metagenome</name>
    <dbReference type="NCBI Taxonomy" id="408172"/>
    <lineage>
        <taxon>unclassified sequences</taxon>
        <taxon>metagenomes</taxon>
        <taxon>ecological metagenomes</taxon>
    </lineage>
</organism>
<sequence length="99" mass="10950">MTTIETPRRGRCHKRVVPVARRGKNRTLHLVDIENLVGEPVAWTDKNVEAVFFEYLQEANWQPGDSLVVASNPGLMGRLAFKLSAIPHRSLCATGPDAA</sequence>
<name>A0A381VQT9_9ZZZZ</name>
<protein>
    <submittedName>
        <fullName evidence="1">Uncharacterized protein</fullName>
    </submittedName>
</protein>
<feature type="non-terminal residue" evidence="1">
    <location>
        <position position="99"/>
    </location>
</feature>
<reference evidence="1" key="1">
    <citation type="submission" date="2018-05" db="EMBL/GenBank/DDBJ databases">
        <authorList>
            <person name="Lanie J.A."/>
            <person name="Ng W.-L."/>
            <person name="Kazmierczak K.M."/>
            <person name="Andrzejewski T.M."/>
            <person name="Davidsen T.M."/>
            <person name="Wayne K.J."/>
            <person name="Tettelin H."/>
            <person name="Glass J.I."/>
            <person name="Rusch D."/>
            <person name="Podicherti R."/>
            <person name="Tsui H.-C.T."/>
            <person name="Winkler M.E."/>
        </authorList>
    </citation>
    <scope>NUCLEOTIDE SEQUENCE</scope>
</reference>
<evidence type="ECO:0000313" key="1">
    <source>
        <dbReference type="EMBL" id="SVA42685.1"/>
    </source>
</evidence>
<accession>A0A381VQT9</accession>
<dbReference type="EMBL" id="UINC01009520">
    <property type="protein sequence ID" value="SVA42685.1"/>
    <property type="molecule type" value="Genomic_DNA"/>
</dbReference>